<dbReference type="GO" id="GO:0004526">
    <property type="term" value="F:ribonuclease P activity"/>
    <property type="evidence" value="ECO:0007669"/>
    <property type="project" value="TreeGrafter"/>
</dbReference>
<keyword evidence="2" id="KW-1185">Reference proteome</keyword>
<dbReference type="STRING" id="546991.N1JJF9"/>
<name>N1JJF9_BLUG1</name>
<dbReference type="AlphaFoldDB" id="N1JJF9"/>
<proteinExistence type="predicted"/>
<dbReference type="EMBL" id="CAUH01004214">
    <property type="protein sequence ID" value="CCU79029.1"/>
    <property type="molecule type" value="Genomic_DNA"/>
</dbReference>
<dbReference type="GO" id="GO:0030681">
    <property type="term" value="C:multimeric ribonuclease P complex"/>
    <property type="evidence" value="ECO:0007669"/>
    <property type="project" value="TreeGrafter"/>
</dbReference>
<evidence type="ECO:0000313" key="1">
    <source>
        <dbReference type="EMBL" id="CCU79029.1"/>
    </source>
</evidence>
<dbReference type="Pfam" id="PF08584">
    <property type="entry name" value="Ribonuc_P_40"/>
    <property type="match status" value="2"/>
</dbReference>
<dbReference type="OrthoDB" id="63112at2759"/>
<dbReference type="Proteomes" id="UP000015441">
    <property type="component" value="Unassembled WGS sequence"/>
</dbReference>
<dbReference type="GO" id="GO:0000447">
    <property type="term" value="P:endonucleolytic cleavage in ITS1 to separate SSU-rRNA from 5.8S rRNA and LSU-rRNA from tricistronic rRNA transcript (SSU-rRNA, 5.8S rRNA, LSU-rRNA)"/>
    <property type="evidence" value="ECO:0007669"/>
    <property type="project" value="TreeGrafter"/>
</dbReference>
<dbReference type="PANTHER" id="PTHR15396:SF1">
    <property type="entry name" value="RIBONUCLEASE P PROTEIN SUBUNIT P40"/>
    <property type="match status" value="1"/>
</dbReference>
<evidence type="ECO:0000313" key="2">
    <source>
        <dbReference type="Proteomes" id="UP000015441"/>
    </source>
</evidence>
<dbReference type="eggNOG" id="ENOG502QSAV">
    <property type="taxonomic scope" value="Eukaryota"/>
</dbReference>
<reference evidence="1 2" key="1">
    <citation type="journal article" date="2010" name="Science">
        <title>Genome expansion and gene loss in powdery mildew fungi reveal tradeoffs in extreme parasitism.</title>
        <authorList>
            <person name="Spanu P.D."/>
            <person name="Abbott J.C."/>
            <person name="Amselem J."/>
            <person name="Burgis T.A."/>
            <person name="Soanes D.M."/>
            <person name="Stueber K."/>
            <person name="Ver Loren van Themaat E."/>
            <person name="Brown J.K.M."/>
            <person name="Butcher S.A."/>
            <person name="Gurr S.J."/>
            <person name="Lebrun M.-H."/>
            <person name="Ridout C.J."/>
            <person name="Schulze-Lefert P."/>
            <person name="Talbot N.J."/>
            <person name="Ahmadinejad N."/>
            <person name="Ametz C."/>
            <person name="Barton G.R."/>
            <person name="Benjdia M."/>
            <person name="Bidzinski P."/>
            <person name="Bindschedler L.V."/>
            <person name="Both M."/>
            <person name="Brewer M.T."/>
            <person name="Cadle-Davidson L."/>
            <person name="Cadle-Davidson M.M."/>
            <person name="Collemare J."/>
            <person name="Cramer R."/>
            <person name="Frenkel O."/>
            <person name="Godfrey D."/>
            <person name="Harriman J."/>
            <person name="Hoede C."/>
            <person name="King B.C."/>
            <person name="Klages S."/>
            <person name="Kleemann J."/>
            <person name="Knoll D."/>
            <person name="Koti P.S."/>
            <person name="Kreplak J."/>
            <person name="Lopez-Ruiz F.J."/>
            <person name="Lu X."/>
            <person name="Maekawa T."/>
            <person name="Mahanil S."/>
            <person name="Micali C."/>
            <person name="Milgroom M.G."/>
            <person name="Montana G."/>
            <person name="Noir S."/>
            <person name="O'Connell R.J."/>
            <person name="Oberhaensli S."/>
            <person name="Parlange F."/>
            <person name="Pedersen C."/>
            <person name="Quesneville H."/>
            <person name="Reinhardt R."/>
            <person name="Rott M."/>
            <person name="Sacristan S."/>
            <person name="Schmidt S.M."/>
            <person name="Schoen M."/>
            <person name="Skamnioti P."/>
            <person name="Sommer H."/>
            <person name="Stephens A."/>
            <person name="Takahara H."/>
            <person name="Thordal-Christensen H."/>
            <person name="Vigouroux M."/>
            <person name="Wessling R."/>
            <person name="Wicker T."/>
            <person name="Panstruga R."/>
        </authorList>
    </citation>
    <scope>NUCLEOTIDE SEQUENCE [LARGE SCALE GENOMIC DNA]</scope>
    <source>
        <strain evidence="1">DH14</strain>
    </source>
</reference>
<dbReference type="GO" id="GO:0000172">
    <property type="term" value="C:ribonuclease MRP complex"/>
    <property type="evidence" value="ECO:0007669"/>
    <property type="project" value="TreeGrafter"/>
</dbReference>
<dbReference type="PANTHER" id="PTHR15396">
    <property type="entry name" value="RIBONUCLEASE P PROTEIN SUBUNIT P40"/>
    <property type="match status" value="1"/>
</dbReference>
<protein>
    <submittedName>
        <fullName evidence="1">Subunit p40/ribonuclease P protein</fullName>
    </submittedName>
</protein>
<gene>
    <name evidence="1" type="ORF">BGHDH14_bgh02520</name>
</gene>
<dbReference type="GO" id="GO:0001682">
    <property type="term" value="P:tRNA 5'-leader removal"/>
    <property type="evidence" value="ECO:0007669"/>
    <property type="project" value="InterPro"/>
</dbReference>
<sequence>MKCHANGYVIHGSMGYLDPKQAPTKRKPYSAILKHTFIQRAKLIIPEEFFSIISELVLPQFPAPAYSRVILPLKALLEGDFFNTYIKLGNILMLSEGRIGAENVYCLSDGKTDLSARTLNSEHELGKLRLHLDRESYERCGLVGKPDGVKGSRGRKPRWLVEIDLRQPSMFRGKKGFDRIENAFQKVLTNPVTWLFCDPDSASVIPDPLDAHMPLKRHVEPEITKDMTVAMPSLNPPIYGKDTTDFEEYTQDIHEWFSLVMLNSPRISYGDTIDPALSRYRPPNNQQKCRLVKMVWRGFIPPAWAHRFLVQIISASPRNIWFALSVTGFPDGLFKRANDSFGLGIVSQG</sequence>
<comment type="caution">
    <text evidence="1">The sequence shown here is derived from an EMBL/GenBank/DDBJ whole genome shotgun (WGS) entry which is preliminary data.</text>
</comment>
<dbReference type="InterPro" id="IPR013893">
    <property type="entry name" value="RNase_P_Rpp40"/>
</dbReference>
<dbReference type="GO" id="GO:0000171">
    <property type="term" value="F:ribonuclease MRP activity"/>
    <property type="evidence" value="ECO:0007669"/>
    <property type="project" value="TreeGrafter"/>
</dbReference>
<dbReference type="InParanoid" id="N1JJF9"/>
<dbReference type="HOGENOM" id="CLU_048755_0_0_1"/>
<accession>N1JJF9</accession>
<organism evidence="1 2">
    <name type="scientific">Blumeria graminis f. sp. hordei (strain DH14)</name>
    <name type="common">Barley powdery mildew</name>
    <name type="synonym">Oidium monilioides f. sp. hordei</name>
    <dbReference type="NCBI Taxonomy" id="546991"/>
    <lineage>
        <taxon>Eukaryota</taxon>
        <taxon>Fungi</taxon>
        <taxon>Dikarya</taxon>
        <taxon>Ascomycota</taxon>
        <taxon>Pezizomycotina</taxon>
        <taxon>Leotiomycetes</taxon>
        <taxon>Erysiphales</taxon>
        <taxon>Erysiphaceae</taxon>
        <taxon>Blumeria</taxon>
        <taxon>Blumeria hordei</taxon>
    </lineage>
</organism>